<evidence type="ECO:0000313" key="2">
    <source>
        <dbReference type="Proteomes" id="UP000027138"/>
    </source>
</evidence>
<reference evidence="1 2" key="1">
    <citation type="journal article" date="2014" name="PLoS ONE">
        <title>Global Analysis of Gene Expression Profiles in Physic Nut (Jatropha curcas L.) Seedlings Exposed to Salt Stress.</title>
        <authorList>
            <person name="Zhang L."/>
            <person name="Zhang C."/>
            <person name="Wu P."/>
            <person name="Chen Y."/>
            <person name="Li M."/>
            <person name="Jiang H."/>
            <person name="Wu G."/>
        </authorList>
    </citation>
    <scope>NUCLEOTIDE SEQUENCE [LARGE SCALE GENOMIC DNA]</scope>
    <source>
        <strain evidence="2">cv. GZQX0401</strain>
        <tissue evidence="1">Young leaves</tissue>
    </source>
</reference>
<proteinExistence type="predicted"/>
<dbReference type="Proteomes" id="UP000027138">
    <property type="component" value="Unassembled WGS sequence"/>
</dbReference>
<sequence>MGEEISGMEWDAWNGFFSSLYRLLKRQDHMLAWHVKKVSKVSCENGRNWLEILTRINFWHGRAEWHGLGVPGSGILENSARAVLSSTLEDGLLARSCAIARAGRARLWKFECNCSTGMRVGTIMVCIFPSGKGVQLSTGWVC</sequence>
<protein>
    <submittedName>
        <fullName evidence="1">Uncharacterized protein</fullName>
    </submittedName>
</protein>
<dbReference type="EMBL" id="KK915297">
    <property type="protein sequence ID" value="KDP23049.1"/>
    <property type="molecule type" value="Genomic_DNA"/>
</dbReference>
<keyword evidence="2" id="KW-1185">Reference proteome</keyword>
<name>A0A067JU32_JATCU</name>
<accession>A0A067JU32</accession>
<evidence type="ECO:0000313" key="1">
    <source>
        <dbReference type="EMBL" id="KDP23049.1"/>
    </source>
</evidence>
<gene>
    <name evidence="1" type="ORF">JCGZ_00514</name>
</gene>
<organism evidence="1 2">
    <name type="scientific">Jatropha curcas</name>
    <name type="common">Barbados nut</name>
    <dbReference type="NCBI Taxonomy" id="180498"/>
    <lineage>
        <taxon>Eukaryota</taxon>
        <taxon>Viridiplantae</taxon>
        <taxon>Streptophyta</taxon>
        <taxon>Embryophyta</taxon>
        <taxon>Tracheophyta</taxon>
        <taxon>Spermatophyta</taxon>
        <taxon>Magnoliopsida</taxon>
        <taxon>eudicotyledons</taxon>
        <taxon>Gunneridae</taxon>
        <taxon>Pentapetalae</taxon>
        <taxon>rosids</taxon>
        <taxon>fabids</taxon>
        <taxon>Malpighiales</taxon>
        <taxon>Euphorbiaceae</taxon>
        <taxon>Crotonoideae</taxon>
        <taxon>Jatropheae</taxon>
        <taxon>Jatropha</taxon>
    </lineage>
</organism>
<dbReference type="AlphaFoldDB" id="A0A067JU32"/>